<dbReference type="Pfam" id="PF18945">
    <property type="entry name" value="VipB_2"/>
    <property type="match status" value="1"/>
</dbReference>
<dbReference type="OrthoDB" id="9764000at2"/>
<evidence type="ECO:0000259" key="1">
    <source>
        <dbReference type="Pfam" id="PF05943"/>
    </source>
</evidence>
<keyword evidence="4" id="KW-1185">Reference proteome</keyword>
<dbReference type="AlphaFoldDB" id="A0A014M453"/>
<dbReference type="STRING" id="69222.BG55_04230"/>
<dbReference type="EMBL" id="JFHN01000025">
    <property type="protein sequence ID" value="EXU76631.1"/>
    <property type="molecule type" value="Genomic_DNA"/>
</dbReference>
<gene>
    <name evidence="3" type="ORF">BG55_04230</name>
</gene>
<dbReference type="NCBIfam" id="TIGR03355">
    <property type="entry name" value="VI_chp_2"/>
    <property type="match status" value="1"/>
</dbReference>
<dbReference type="PANTHER" id="PTHR35565">
    <property type="entry name" value="CYTOPLASMIC PROTEIN-RELATED"/>
    <property type="match status" value="1"/>
</dbReference>
<accession>A0A014M453</accession>
<comment type="caution">
    <text evidence="3">The sequence shown here is derived from an EMBL/GenBank/DDBJ whole genome shotgun (WGS) entry which is preliminary data.</text>
</comment>
<evidence type="ECO:0000259" key="2">
    <source>
        <dbReference type="Pfam" id="PF18945"/>
    </source>
</evidence>
<reference evidence="3 4" key="1">
    <citation type="submission" date="2014-02" db="EMBL/GenBank/DDBJ databases">
        <title>Draft genome of Erwinia mallotivora strain BT-MARDI, a papaya dieback pathogen.</title>
        <authorList>
            <person name="Redzuan R."/>
            <person name="Abu Bakar N."/>
            <person name="Badrun R."/>
            <person name="Mohd Raih M.F."/>
            <person name="Rozano L."/>
            <person name="Mat Amin N."/>
        </authorList>
    </citation>
    <scope>NUCLEOTIDE SEQUENCE [LARGE SCALE GENOMIC DNA]</scope>
    <source>
        <strain evidence="3 4">BT-MARDI</strain>
    </source>
</reference>
<dbReference type="InterPro" id="IPR010269">
    <property type="entry name" value="T6SS_TssC-like"/>
</dbReference>
<evidence type="ECO:0000313" key="3">
    <source>
        <dbReference type="EMBL" id="EXU76631.1"/>
    </source>
</evidence>
<dbReference type="InterPro" id="IPR044031">
    <property type="entry name" value="TssC1_N"/>
</dbReference>
<feature type="domain" description="TssC1 C-terminal" evidence="2">
    <location>
        <begin position="381"/>
        <end position="492"/>
    </location>
</feature>
<dbReference type="RefSeq" id="WP_034934567.1">
    <property type="nucleotide sequence ID" value="NZ_JFHN01000025.1"/>
</dbReference>
<dbReference type="Pfam" id="PF05943">
    <property type="entry name" value="VipB"/>
    <property type="match status" value="1"/>
</dbReference>
<dbReference type="Proteomes" id="UP000019918">
    <property type="component" value="Unassembled WGS sequence"/>
</dbReference>
<sequence length="499" mass="56386">MAINVENNKQVTAATTTYSDFNALLNKEFKPKSDQAKAAVENAVKTLAEQALANSVTVAEDAYKNIARFIAEIDRKLSEQINLILHHPEFQALESAWRGLHYLVYNTETDEKLKLRFMDISKDDLRRNMKRYKGIAWDQSPLFKQIYEEEYGQLGGEPYGCLVADYFFDHTAPDVDLLSSIGKVAASAHVPFITGASPSVLQMDSWQELANPRDLTKIFTQNLEYAAWNSLRQSEDSRYIGLAMPRFLARLPYGIRTNPVDHFNFEETTDGADHSKYVWSNAAYAMAVNINRSFKHYGWCTLIRGVESGGVVEGLPCHTFPTDDGGIDMKCPTEIAISDRREAELAKNGFIPLIHRKNTDYAAFIGAQSLQKPAEYYDPDATANANLSARLPYMFACSRFAHYLKCIVRDKIGTFKERDEMQRWLNNWVMNYVDGDPANSSFETKARRPLAAAEVVVEEVEGNPGYYQAKFFLRPHFQLEGLTVSLRMVAKLPSLKGVA</sequence>
<organism evidence="3 4">
    <name type="scientific">Erwinia mallotivora</name>
    <dbReference type="NCBI Taxonomy" id="69222"/>
    <lineage>
        <taxon>Bacteria</taxon>
        <taxon>Pseudomonadati</taxon>
        <taxon>Pseudomonadota</taxon>
        <taxon>Gammaproteobacteria</taxon>
        <taxon>Enterobacterales</taxon>
        <taxon>Erwiniaceae</taxon>
        <taxon>Erwinia</taxon>
    </lineage>
</organism>
<feature type="domain" description="TssC1 N-terminal" evidence="1">
    <location>
        <begin position="68"/>
        <end position="371"/>
    </location>
</feature>
<protein>
    <submittedName>
        <fullName evidence="3">EvpB family type VI secretion protein</fullName>
    </submittedName>
</protein>
<evidence type="ECO:0000313" key="4">
    <source>
        <dbReference type="Proteomes" id="UP000019918"/>
    </source>
</evidence>
<dbReference type="PANTHER" id="PTHR35565:SF3">
    <property type="entry name" value="TYPE VI SECRETION SYSTEM SHEATH PROTEIN TSSC1"/>
    <property type="match status" value="1"/>
</dbReference>
<dbReference type="PATRIC" id="fig|69222.5.peg.876"/>
<dbReference type="InterPro" id="IPR044032">
    <property type="entry name" value="TssC1_C"/>
</dbReference>
<proteinExistence type="predicted"/>
<name>A0A014M453_9GAMM</name>